<proteinExistence type="predicted"/>
<keyword evidence="1" id="KW-0677">Repeat</keyword>
<dbReference type="EMBL" id="CAJNNV010029683">
    <property type="protein sequence ID" value="CAE8629671.1"/>
    <property type="molecule type" value="Genomic_DNA"/>
</dbReference>
<gene>
    <name evidence="2" type="ORF">PGLA1383_LOCUS46097</name>
</gene>
<accession>A0A813GRP1</accession>
<protein>
    <recommendedName>
        <fullName evidence="4">HEAT repeat-containing protein 1</fullName>
    </recommendedName>
</protein>
<name>A0A813GRP1_POLGL</name>
<reference evidence="2" key="1">
    <citation type="submission" date="2021-02" db="EMBL/GenBank/DDBJ databases">
        <authorList>
            <person name="Dougan E. K."/>
            <person name="Rhodes N."/>
            <person name="Thang M."/>
            <person name="Chan C."/>
        </authorList>
    </citation>
    <scope>NUCLEOTIDE SEQUENCE</scope>
</reference>
<evidence type="ECO:0000313" key="2">
    <source>
        <dbReference type="EMBL" id="CAE8629671.1"/>
    </source>
</evidence>
<keyword evidence="3" id="KW-1185">Reference proteome</keyword>
<dbReference type="AlphaFoldDB" id="A0A813GRP1"/>
<organism evidence="2 3">
    <name type="scientific">Polarella glacialis</name>
    <name type="common">Dinoflagellate</name>
    <dbReference type="NCBI Taxonomy" id="89957"/>
    <lineage>
        <taxon>Eukaryota</taxon>
        <taxon>Sar</taxon>
        <taxon>Alveolata</taxon>
        <taxon>Dinophyceae</taxon>
        <taxon>Suessiales</taxon>
        <taxon>Suessiaceae</taxon>
        <taxon>Polarella</taxon>
    </lineage>
</organism>
<comment type="caution">
    <text evidence="2">The sequence shown here is derived from an EMBL/GenBank/DDBJ whole genome shotgun (WGS) entry which is preliminary data.</text>
</comment>
<dbReference type="SUPFAM" id="SSF48371">
    <property type="entry name" value="ARM repeat"/>
    <property type="match status" value="1"/>
</dbReference>
<dbReference type="InterPro" id="IPR016024">
    <property type="entry name" value="ARM-type_fold"/>
</dbReference>
<sequence length="203" mass="21556">MAAALLADPAWPVRWAAVDAVAWLAQGGSHRVVLRAAAALAERLEDRDWPVRRAAAIGLGNLLGFLEASEADEDVARLALPTFDAVEEVAEAAIRRTLRLLCDAVEEVRLAATDLLPLLCRERGNCEVVSVLVARIEGDERLPSVICRAIVALGRLAVPDDALVLAALEARLVDRNAAVEGAARQALAALEAARLPLPAAERS</sequence>
<evidence type="ECO:0008006" key="4">
    <source>
        <dbReference type="Google" id="ProtNLM"/>
    </source>
</evidence>
<dbReference type="Gene3D" id="1.25.10.10">
    <property type="entry name" value="Leucine-rich Repeat Variant"/>
    <property type="match status" value="1"/>
</dbReference>
<dbReference type="InterPro" id="IPR011989">
    <property type="entry name" value="ARM-like"/>
</dbReference>
<evidence type="ECO:0000313" key="3">
    <source>
        <dbReference type="Proteomes" id="UP000654075"/>
    </source>
</evidence>
<dbReference type="Pfam" id="PF02985">
    <property type="entry name" value="HEAT"/>
    <property type="match status" value="1"/>
</dbReference>
<dbReference type="OrthoDB" id="427937at2759"/>
<evidence type="ECO:0000256" key="1">
    <source>
        <dbReference type="ARBA" id="ARBA00022737"/>
    </source>
</evidence>
<dbReference type="Proteomes" id="UP000654075">
    <property type="component" value="Unassembled WGS sequence"/>
</dbReference>
<dbReference type="InterPro" id="IPR000357">
    <property type="entry name" value="HEAT"/>
</dbReference>